<keyword evidence="2" id="KW-1185">Reference proteome</keyword>
<evidence type="ECO:0000313" key="2">
    <source>
        <dbReference type="Proteomes" id="UP000217895"/>
    </source>
</evidence>
<name>A0A1Z4JBJ0_LEPBY</name>
<evidence type="ECO:0008006" key="3">
    <source>
        <dbReference type="Google" id="ProtNLM"/>
    </source>
</evidence>
<accession>A0A1Z4JBJ0</accession>
<dbReference type="EMBL" id="AP018203">
    <property type="protein sequence ID" value="BAY54144.1"/>
    <property type="molecule type" value="Genomic_DNA"/>
</dbReference>
<sequence>MTKTRTLGITVVSAVSLWSKAREYGIAERLAYCWLATDLLPPFAVQELRELLQAIWRELQVLVAP</sequence>
<evidence type="ECO:0000313" key="1">
    <source>
        <dbReference type="EMBL" id="BAY54144.1"/>
    </source>
</evidence>
<dbReference type="AlphaFoldDB" id="A0A1Z4JBJ0"/>
<protein>
    <recommendedName>
        <fullName evidence="3">Transposase</fullName>
    </recommendedName>
</protein>
<gene>
    <name evidence="1" type="ORF">NIES2135_09580</name>
</gene>
<proteinExistence type="predicted"/>
<dbReference type="Proteomes" id="UP000217895">
    <property type="component" value="Chromosome"/>
</dbReference>
<reference evidence="1 2" key="1">
    <citation type="submission" date="2017-06" db="EMBL/GenBank/DDBJ databases">
        <title>Genome sequencing of cyanobaciteial culture collection at National Institute for Environmental Studies (NIES).</title>
        <authorList>
            <person name="Hirose Y."/>
            <person name="Shimura Y."/>
            <person name="Fujisawa T."/>
            <person name="Nakamura Y."/>
            <person name="Kawachi M."/>
        </authorList>
    </citation>
    <scope>NUCLEOTIDE SEQUENCE [LARGE SCALE GENOMIC DNA]</scope>
    <source>
        <strain evidence="1 2">NIES-2135</strain>
    </source>
</reference>
<organism evidence="1 2">
    <name type="scientific">Leptolyngbya boryana NIES-2135</name>
    <dbReference type="NCBI Taxonomy" id="1973484"/>
    <lineage>
        <taxon>Bacteria</taxon>
        <taxon>Bacillati</taxon>
        <taxon>Cyanobacteriota</taxon>
        <taxon>Cyanophyceae</taxon>
        <taxon>Leptolyngbyales</taxon>
        <taxon>Leptolyngbyaceae</taxon>
        <taxon>Leptolyngbya group</taxon>
        <taxon>Leptolyngbya</taxon>
    </lineage>
</organism>